<evidence type="ECO:0000313" key="3">
    <source>
        <dbReference type="Proteomes" id="UP000736583"/>
    </source>
</evidence>
<keyword evidence="1" id="KW-0175">Coiled coil</keyword>
<evidence type="ECO:0000313" key="2">
    <source>
        <dbReference type="EMBL" id="MBU5591140.1"/>
    </source>
</evidence>
<evidence type="ECO:0000256" key="1">
    <source>
        <dbReference type="SAM" id="Coils"/>
    </source>
</evidence>
<protein>
    <submittedName>
        <fullName evidence="2">Uncharacterized protein</fullName>
    </submittedName>
</protein>
<sequence length="96" mass="11660">MDKFIDMLKNLISNLKDYFKNTIYKFKYNINKRNTLGIMYKNIINEKRKEISPLEEELKLLKSQNILKKDEIEHLKYEIEKKTKLLKNIQELIAKP</sequence>
<name>A0ABS6EZK2_9CLOT</name>
<dbReference type="RefSeq" id="WP_216456162.1">
    <property type="nucleotide sequence ID" value="NZ_JAHLQL010000001.1"/>
</dbReference>
<keyword evidence="3" id="KW-1185">Reference proteome</keyword>
<reference evidence="2 3" key="1">
    <citation type="submission" date="2021-06" db="EMBL/GenBank/DDBJ databases">
        <authorList>
            <person name="Sun Q."/>
            <person name="Li D."/>
        </authorList>
    </citation>
    <scope>NUCLEOTIDE SEQUENCE [LARGE SCALE GENOMIC DNA]</scope>
    <source>
        <strain evidence="2 3">MSJ-4</strain>
    </source>
</reference>
<dbReference type="EMBL" id="JAHLQL010000001">
    <property type="protein sequence ID" value="MBU5591140.1"/>
    <property type="molecule type" value="Genomic_DNA"/>
</dbReference>
<dbReference type="Proteomes" id="UP000736583">
    <property type="component" value="Unassembled WGS sequence"/>
</dbReference>
<proteinExistence type="predicted"/>
<accession>A0ABS6EZK2</accession>
<organism evidence="2 3">
    <name type="scientific">Clostridium simiarum</name>
    <dbReference type="NCBI Taxonomy" id="2841506"/>
    <lineage>
        <taxon>Bacteria</taxon>
        <taxon>Bacillati</taxon>
        <taxon>Bacillota</taxon>
        <taxon>Clostridia</taxon>
        <taxon>Eubacteriales</taxon>
        <taxon>Clostridiaceae</taxon>
        <taxon>Clostridium</taxon>
    </lineage>
</organism>
<gene>
    <name evidence="2" type="ORF">KQI89_05130</name>
</gene>
<feature type="coiled-coil region" evidence="1">
    <location>
        <begin position="44"/>
        <end position="92"/>
    </location>
</feature>
<comment type="caution">
    <text evidence="2">The sequence shown here is derived from an EMBL/GenBank/DDBJ whole genome shotgun (WGS) entry which is preliminary data.</text>
</comment>